<evidence type="ECO:0000256" key="7">
    <source>
        <dbReference type="ARBA" id="ARBA00032272"/>
    </source>
</evidence>
<evidence type="ECO:0000256" key="1">
    <source>
        <dbReference type="ARBA" id="ARBA00000847"/>
    </source>
</evidence>
<protein>
    <recommendedName>
        <fullName evidence="4">GDP-mannose pyrophosphatase</fullName>
    </recommendedName>
    <alternativeName>
        <fullName evidence="6">GDP-mannose hydrolase</fullName>
    </alternativeName>
    <alternativeName>
        <fullName evidence="7">GDPMK</fullName>
    </alternativeName>
</protein>
<accession>A0A6G8ZZH6</accession>
<organism evidence="9 10">
    <name type="scientific">Bradyrhizobium symbiodeficiens</name>
    <dbReference type="NCBI Taxonomy" id="1404367"/>
    <lineage>
        <taxon>Bacteria</taxon>
        <taxon>Pseudomonadati</taxon>
        <taxon>Pseudomonadota</taxon>
        <taxon>Alphaproteobacteria</taxon>
        <taxon>Hyphomicrobiales</taxon>
        <taxon>Nitrobacteraceae</taxon>
        <taxon>Bradyrhizobium</taxon>
    </lineage>
</organism>
<dbReference type="Pfam" id="PF00293">
    <property type="entry name" value="NUDIX"/>
    <property type="match status" value="1"/>
</dbReference>
<evidence type="ECO:0000313" key="9">
    <source>
        <dbReference type="EMBL" id="QIP05558.1"/>
    </source>
</evidence>
<dbReference type="GO" id="GO:0019693">
    <property type="term" value="P:ribose phosphate metabolic process"/>
    <property type="evidence" value="ECO:0007669"/>
    <property type="project" value="TreeGrafter"/>
</dbReference>
<evidence type="ECO:0000313" key="10">
    <source>
        <dbReference type="Proteomes" id="UP000500895"/>
    </source>
</evidence>
<comment type="catalytic activity">
    <reaction evidence="1">
        <text>GDP-alpha-D-mannose + H2O = alpha-D-mannose 1-phosphate + GMP + 2 H(+)</text>
        <dbReference type="Rhea" id="RHEA:27978"/>
        <dbReference type="ChEBI" id="CHEBI:15377"/>
        <dbReference type="ChEBI" id="CHEBI:15378"/>
        <dbReference type="ChEBI" id="CHEBI:57527"/>
        <dbReference type="ChEBI" id="CHEBI:58115"/>
        <dbReference type="ChEBI" id="CHEBI:58409"/>
    </reaction>
</comment>
<reference evidence="9 10" key="1">
    <citation type="journal article" date="2020" name="Int. J. Syst. Evol. Microbiol.">
        <title>Description and complete genome sequences of Bradyrhizobium symbiodeficiens sp. nov., a non-symbiotic bacterium associated with legumes native to Canada.</title>
        <authorList>
            <person name="Bromfield E.S.P."/>
            <person name="Cloutier S."/>
            <person name="Nguyen H.D.T."/>
        </authorList>
    </citation>
    <scope>NUCLEOTIDE SEQUENCE [LARGE SCALE GENOMIC DNA]</scope>
    <source>
        <strain evidence="9 10">101S1MB</strain>
    </source>
</reference>
<dbReference type="InterPro" id="IPR015797">
    <property type="entry name" value="NUDIX_hydrolase-like_dom_sf"/>
</dbReference>
<dbReference type="CDD" id="cd03424">
    <property type="entry name" value="NUDIX_ADPRase_Nudt5_UGPPase_Nudt14"/>
    <property type="match status" value="1"/>
</dbReference>
<dbReference type="GO" id="GO:0016787">
    <property type="term" value="F:hydrolase activity"/>
    <property type="evidence" value="ECO:0007669"/>
    <property type="project" value="UniProtKB-KW"/>
</dbReference>
<dbReference type="Proteomes" id="UP000500895">
    <property type="component" value="Chromosome"/>
</dbReference>
<dbReference type="Gene3D" id="3.90.79.10">
    <property type="entry name" value="Nucleoside Triphosphate Pyrophosphohydrolase"/>
    <property type="match status" value="1"/>
</dbReference>
<dbReference type="PROSITE" id="PS51462">
    <property type="entry name" value="NUDIX"/>
    <property type="match status" value="1"/>
</dbReference>
<keyword evidence="5 9" id="KW-0378">Hydrolase</keyword>
<gene>
    <name evidence="9" type="ORF">HAV00_04515</name>
</gene>
<dbReference type="RefSeq" id="WP_166466898.1">
    <property type="nucleotide sequence ID" value="NZ_CP050066.2"/>
</dbReference>
<dbReference type="EMBL" id="CP050066">
    <property type="protein sequence ID" value="QIP05558.1"/>
    <property type="molecule type" value="Genomic_DNA"/>
</dbReference>
<dbReference type="InterPro" id="IPR020084">
    <property type="entry name" value="NUDIX_hydrolase_CS"/>
</dbReference>
<sequence length="181" mass="19998">MADDVPKVLKVERRVISPWLKVIARDVQFPAASSVETYYAIAEPGYVVVLAVTPDAHVLLVRQYRPALERFSLELPAGMIDADEDPLETARRELLEETGYSVMSIKRIGEAATCSSRISNATHSFFVRTGERTPDFVEEPGVELRAVPLDELRRLVLSGEFGEMTHLGVLALASARGLLAF</sequence>
<dbReference type="PROSITE" id="PS00893">
    <property type="entry name" value="NUDIX_BOX"/>
    <property type="match status" value="1"/>
</dbReference>
<dbReference type="AlphaFoldDB" id="A0A6G8ZZH6"/>
<comment type="similarity">
    <text evidence="3">Belongs to the Nudix hydrolase family. NudK subfamily.</text>
</comment>
<evidence type="ECO:0000256" key="5">
    <source>
        <dbReference type="ARBA" id="ARBA00022801"/>
    </source>
</evidence>
<evidence type="ECO:0000259" key="8">
    <source>
        <dbReference type="PROSITE" id="PS51462"/>
    </source>
</evidence>
<dbReference type="PANTHER" id="PTHR11839">
    <property type="entry name" value="UDP/ADP-SUGAR PYROPHOSPHATASE"/>
    <property type="match status" value="1"/>
</dbReference>
<name>A0A6G8ZZH6_9BRAD</name>
<evidence type="ECO:0000256" key="2">
    <source>
        <dbReference type="ARBA" id="ARBA00001946"/>
    </source>
</evidence>
<evidence type="ECO:0000256" key="4">
    <source>
        <dbReference type="ARBA" id="ARBA00016377"/>
    </source>
</evidence>
<feature type="domain" description="Nudix hydrolase" evidence="8">
    <location>
        <begin position="41"/>
        <end position="169"/>
    </location>
</feature>
<dbReference type="InterPro" id="IPR000086">
    <property type="entry name" value="NUDIX_hydrolase_dom"/>
</dbReference>
<dbReference type="PANTHER" id="PTHR11839:SF18">
    <property type="entry name" value="NUDIX HYDROLASE DOMAIN-CONTAINING PROTEIN"/>
    <property type="match status" value="1"/>
</dbReference>
<proteinExistence type="inferred from homology"/>
<evidence type="ECO:0000256" key="6">
    <source>
        <dbReference type="ARBA" id="ARBA00032162"/>
    </source>
</evidence>
<dbReference type="SUPFAM" id="SSF55811">
    <property type="entry name" value="Nudix"/>
    <property type="match status" value="1"/>
</dbReference>
<dbReference type="GO" id="GO:0006753">
    <property type="term" value="P:nucleoside phosphate metabolic process"/>
    <property type="evidence" value="ECO:0007669"/>
    <property type="project" value="TreeGrafter"/>
</dbReference>
<comment type="cofactor">
    <cofactor evidence="2">
        <name>Mg(2+)</name>
        <dbReference type="ChEBI" id="CHEBI:18420"/>
    </cofactor>
</comment>
<evidence type="ECO:0000256" key="3">
    <source>
        <dbReference type="ARBA" id="ARBA00007275"/>
    </source>
</evidence>